<dbReference type="OrthoDB" id="6150863at2759"/>
<dbReference type="SUPFAM" id="SSF82895">
    <property type="entry name" value="TSP-1 type 1 repeat"/>
    <property type="match status" value="1"/>
</dbReference>
<dbReference type="InterPro" id="IPR002172">
    <property type="entry name" value="LDrepeatLR_classA_rpt"/>
</dbReference>
<dbReference type="SMART" id="SM00457">
    <property type="entry name" value="MACPF"/>
    <property type="match status" value="1"/>
</dbReference>
<evidence type="ECO:0000256" key="20">
    <source>
        <dbReference type="ARBA" id="ARBA00023298"/>
    </source>
</evidence>
<dbReference type="AlphaFoldDB" id="A0A8C5WK98"/>
<feature type="domain" description="MACPF" evidence="23">
    <location>
        <begin position="176"/>
        <end position="541"/>
    </location>
</feature>
<dbReference type="PRINTS" id="PR00764">
    <property type="entry name" value="COMPLEMENTC9"/>
</dbReference>
<keyword evidence="11" id="KW-0677">Repeat</keyword>
<evidence type="ECO:0000313" key="25">
    <source>
        <dbReference type="Proteomes" id="UP000694569"/>
    </source>
</evidence>
<evidence type="ECO:0000256" key="16">
    <source>
        <dbReference type="ARBA" id="ARBA00023136"/>
    </source>
</evidence>
<dbReference type="GO" id="GO:0006958">
    <property type="term" value="P:complement activation, classical pathway"/>
    <property type="evidence" value="ECO:0007669"/>
    <property type="project" value="UniProtKB-KW"/>
</dbReference>
<evidence type="ECO:0000256" key="22">
    <source>
        <dbReference type="SAM" id="MobiDB-lite"/>
    </source>
</evidence>
<dbReference type="InterPro" id="IPR000742">
    <property type="entry name" value="EGF"/>
</dbReference>
<gene>
    <name evidence="24" type="primary">C8A</name>
</gene>
<dbReference type="PANTHER" id="PTHR45742">
    <property type="entry name" value="COMPLEMENT COMPONENT C6"/>
    <property type="match status" value="1"/>
</dbReference>
<keyword evidence="4" id="KW-1134">Transmembrane beta strand</keyword>
<evidence type="ECO:0000256" key="10">
    <source>
        <dbReference type="ARBA" id="ARBA00022729"/>
    </source>
</evidence>
<dbReference type="InterPro" id="IPR020864">
    <property type="entry name" value="MACPF"/>
</dbReference>
<evidence type="ECO:0000256" key="19">
    <source>
        <dbReference type="ARBA" id="ARBA00023180"/>
    </source>
</evidence>
<comment type="caution">
    <text evidence="21">Lacks conserved residue(s) required for the propagation of feature annotation.</text>
</comment>
<dbReference type="InterPro" id="IPR036383">
    <property type="entry name" value="TSP1_rpt_sf"/>
</dbReference>
<keyword evidence="12" id="KW-0204">Cytolysis</keyword>
<dbReference type="Gene3D" id="2.20.100.10">
    <property type="entry name" value="Thrombospondin type-1 (TSP1) repeat"/>
    <property type="match status" value="1"/>
</dbReference>
<comment type="similarity">
    <text evidence="3">Belongs to the complement C6/C7/C8/C9 family.</text>
</comment>
<keyword evidence="9" id="KW-0812">Transmembrane</keyword>
<evidence type="ECO:0000256" key="11">
    <source>
        <dbReference type="ARBA" id="ARBA00022737"/>
    </source>
</evidence>
<evidence type="ECO:0000256" key="21">
    <source>
        <dbReference type="PROSITE-ProRule" id="PRU00124"/>
    </source>
</evidence>
<dbReference type="SUPFAM" id="SSF57424">
    <property type="entry name" value="LDL receptor-like module"/>
    <property type="match status" value="1"/>
</dbReference>
<dbReference type="InterPro" id="IPR023415">
    <property type="entry name" value="LDLR_class-A_CS"/>
</dbReference>
<evidence type="ECO:0000256" key="13">
    <source>
        <dbReference type="ARBA" id="ARBA00022859"/>
    </source>
</evidence>
<evidence type="ECO:0000256" key="7">
    <source>
        <dbReference type="ARBA" id="ARBA00022537"/>
    </source>
</evidence>
<evidence type="ECO:0000313" key="24">
    <source>
        <dbReference type="Ensembl" id="ENSLLEP00000044101.1"/>
    </source>
</evidence>
<feature type="region of interest" description="Disordered" evidence="22">
    <location>
        <begin position="605"/>
        <end position="627"/>
    </location>
</feature>
<organism evidence="24 25">
    <name type="scientific">Leptobrachium leishanense</name>
    <name type="common">Leishan spiny toad</name>
    <dbReference type="NCBI Taxonomy" id="445787"/>
    <lineage>
        <taxon>Eukaryota</taxon>
        <taxon>Metazoa</taxon>
        <taxon>Chordata</taxon>
        <taxon>Craniata</taxon>
        <taxon>Vertebrata</taxon>
        <taxon>Euteleostomi</taxon>
        <taxon>Amphibia</taxon>
        <taxon>Batrachia</taxon>
        <taxon>Anura</taxon>
        <taxon>Pelobatoidea</taxon>
        <taxon>Megophryidae</taxon>
        <taxon>Leptobrachium</taxon>
    </lineage>
</organism>
<keyword evidence="20" id="KW-1053">Target membrane</keyword>
<evidence type="ECO:0000256" key="9">
    <source>
        <dbReference type="ARBA" id="ARBA00022692"/>
    </source>
</evidence>
<keyword evidence="10" id="KW-0732">Signal</keyword>
<keyword evidence="18" id="KW-0179">Complement alternate pathway</keyword>
<dbReference type="Ensembl" id="ENSLLET00000045870.1">
    <property type="protein sequence ID" value="ENSLLEP00000044101.1"/>
    <property type="gene ID" value="ENSLLEG00000028025.1"/>
</dbReference>
<keyword evidence="8" id="KW-0399">Innate immunity</keyword>
<evidence type="ECO:0000256" key="17">
    <source>
        <dbReference type="ARBA" id="ARBA00023157"/>
    </source>
</evidence>
<dbReference type="PROSITE" id="PS51412">
    <property type="entry name" value="MACPF_2"/>
    <property type="match status" value="1"/>
</dbReference>
<dbReference type="Gene3D" id="4.10.400.10">
    <property type="entry name" value="Low-density Lipoprotein Receptor"/>
    <property type="match status" value="1"/>
</dbReference>
<feature type="disulfide bond" evidence="21">
    <location>
        <begin position="137"/>
        <end position="149"/>
    </location>
</feature>
<keyword evidence="19" id="KW-0325">Glycoprotein</keyword>
<feature type="compositionally biased region" description="Basic and acidic residues" evidence="22">
    <location>
        <begin position="618"/>
        <end position="627"/>
    </location>
</feature>
<keyword evidence="6" id="KW-0245">EGF-like domain</keyword>
<reference evidence="24" key="1">
    <citation type="submission" date="2025-08" db="UniProtKB">
        <authorList>
            <consortium name="Ensembl"/>
        </authorList>
    </citation>
    <scope>IDENTIFICATION</scope>
</reference>
<dbReference type="PROSITE" id="PS01209">
    <property type="entry name" value="LDLRA_1"/>
    <property type="match status" value="1"/>
</dbReference>
<dbReference type="PANTHER" id="PTHR45742:SF1">
    <property type="entry name" value="COMPLEMENT COMPONENT C8 ALPHA CHAIN"/>
    <property type="match status" value="1"/>
</dbReference>
<keyword evidence="14" id="KW-0180">Complement pathway</keyword>
<feature type="disulfide bond" evidence="21">
    <location>
        <begin position="156"/>
        <end position="171"/>
    </location>
</feature>
<dbReference type="GO" id="GO:0005579">
    <property type="term" value="C:membrane attack complex"/>
    <property type="evidence" value="ECO:0007669"/>
    <property type="project" value="UniProtKB-KW"/>
</dbReference>
<keyword evidence="7" id="KW-1052">Target cell membrane</keyword>
<dbReference type="PROSITE" id="PS01186">
    <property type="entry name" value="EGF_2"/>
    <property type="match status" value="1"/>
</dbReference>
<keyword evidence="13" id="KW-0391">Immunity</keyword>
<dbReference type="CDD" id="cd00112">
    <property type="entry name" value="LDLa"/>
    <property type="match status" value="1"/>
</dbReference>
<dbReference type="InterPro" id="IPR036055">
    <property type="entry name" value="LDL_receptor-like_sf"/>
</dbReference>
<evidence type="ECO:0000256" key="14">
    <source>
        <dbReference type="ARBA" id="ARBA00022875"/>
    </source>
</evidence>
<name>A0A8C5WK98_9ANUR</name>
<dbReference type="SMART" id="SM00192">
    <property type="entry name" value="LDLa"/>
    <property type="match status" value="1"/>
</dbReference>
<dbReference type="GO" id="GO:0031640">
    <property type="term" value="P:killing of cells of another organism"/>
    <property type="evidence" value="ECO:0007669"/>
    <property type="project" value="UniProtKB-KW"/>
</dbReference>
<dbReference type="GO" id="GO:0006957">
    <property type="term" value="P:complement activation, alternative pathway"/>
    <property type="evidence" value="ECO:0007669"/>
    <property type="project" value="UniProtKB-KW"/>
</dbReference>
<evidence type="ECO:0000259" key="23">
    <source>
        <dbReference type="PROSITE" id="PS51412"/>
    </source>
</evidence>
<sequence>MIHNFFFSFAKIVPDCQCVQLHPRAQQGNMGAFKDIFILVLCTLHFNLLLAAGTGHENAGRPLSYRRRGRDASSASPVDCRLNQWSGWSPCFPCQERKYRFRNLEQPAKYSGRICVGSLLDTVSCKTSDKCVPENICGSDFQCQETGRCIKQRLVCNGEPDCLDESDEKDCDVPEDEAFCKQLLPIPGAERAVRGFNILTNEYAQNIYDHRYYGGQCEYIYNGEWRKLKYDPTCEQMSYADDEKYYRKPYNFHVYQFLARADTGLAFEVYEDSSDLLNAQKRGGSSSFGFTFTIKPAESPAGLEVGKHSRFSFEHLKNVTTYNAKNLRFMRILTKVQTARFKMRRNNIVIDEDFQQALMELPDTYNYGLYSKFIHDYGTHLITSGIMGGTMENILVLDHEIMKRQEIEYSTVSRCIGHHLGIAFESDDGQLQGNLQIKSEKCEVFNQYASDSTKHDSLIKDVITIIDGGDTASAGGLLHIFDVNTYRFWGRSLKYNPAVIDYEVQPIYEALRQTGLSGIETKLKNLKTAYDAFLSEFNACRCGPCQNNGVPILNNNECSCLCKSGYSGPSCEETLRTGTKADGSWSCWTSWSNCQYRQRQRTRACNNPSPKNGGMRCAGKDVQKETC</sequence>
<keyword evidence="17 21" id="KW-1015">Disulfide bond</keyword>
<evidence type="ECO:0000256" key="4">
    <source>
        <dbReference type="ARBA" id="ARBA00022452"/>
    </source>
</evidence>
<keyword evidence="16" id="KW-0472">Membrane</keyword>
<evidence type="ECO:0000256" key="15">
    <source>
        <dbReference type="ARBA" id="ARBA00023058"/>
    </source>
</evidence>
<proteinExistence type="inferred from homology"/>
<dbReference type="Proteomes" id="UP000694569">
    <property type="component" value="Unplaced"/>
</dbReference>
<dbReference type="PROSITE" id="PS00022">
    <property type="entry name" value="EGF_1"/>
    <property type="match status" value="1"/>
</dbReference>
<evidence type="ECO:0000256" key="5">
    <source>
        <dbReference type="ARBA" id="ARBA00022525"/>
    </source>
</evidence>
<dbReference type="InterPro" id="IPR001862">
    <property type="entry name" value="MAC_perforin"/>
</dbReference>
<keyword evidence="25" id="KW-1185">Reference proteome</keyword>
<evidence type="ECO:0000256" key="18">
    <source>
        <dbReference type="ARBA" id="ARBA00023162"/>
    </source>
</evidence>
<dbReference type="PROSITE" id="PS50068">
    <property type="entry name" value="LDLRA_2"/>
    <property type="match status" value="1"/>
</dbReference>
<dbReference type="SUPFAM" id="SSF57184">
    <property type="entry name" value="Growth factor receptor domain"/>
    <property type="match status" value="1"/>
</dbReference>
<comment type="subcellular location">
    <subcellularLocation>
        <location evidence="2">Secreted</location>
    </subcellularLocation>
    <subcellularLocation>
        <location evidence="1">Target cell membrane</location>
        <topology evidence="1">Multi-pass membrane protein</topology>
    </subcellularLocation>
</comment>
<dbReference type="GO" id="GO:0005576">
    <property type="term" value="C:extracellular region"/>
    <property type="evidence" value="ECO:0007669"/>
    <property type="project" value="UniProtKB-SubCell"/>
</dbReference>
<dbReference type="GO" id="GO:0044218">
    <property type="term" value="C:other organism cell membrane"/>
    <property type="evidence" value="ECO:0007669"/>
    <property type="project" value="UniProtKB-KW"/>
</dbReference>
<evidence type="ECO:0000256" key="2">
    <source>
        <dbReference type="ARBA" id="ARBA00004613"/>
    </source>
</evidence>
<accession>A0A8C5WK98</accession>
<evidence type="ECO:0000256" key="12">
    <source>
        <dbReference type="ARBA" id="ARBA00022852"/>
    </source>
</evidence>
<evidence type="ECO:0000256" key="8">
    <source>
        <dbReference type="ARBA" id="ARBA00022588"/>
    </source>
</evidence>
<evidence type="ECO:0000256" key="6">
    <source>
        <dbReference type="ARBA" id="ARBA00022536"/>
    </source>
</evidence>
<dbReference type="Pfam" id="PF21195">
    <property type="entry name" value="EGF_C8A_B_C6"/>
    <property type="match status" value="1"/>
</dbReference>
<dbReference type="Pfam" id="PF01823">
    <property type="entry name" value="MACPF"/>
    <property type="match status" value="1"/>
</dbReference>
<reference evidence="24" key="2">
    <citation type="submission" date="2025-09" db="UniProtKB">
        <authorList>
            <consortium name="Ensembl"/>
        </authorList>
    </citation>
    <scope>IDENTIFICATION</scope>
</reference>
<evidence type="ECO:0000256" key="1">
    <source>
        <dbReference type="ARBA" id="ARBA00004276"/>
    </source>
</evidence>
<keyword evidence="15" id="KW-0473">Membrane attack complex</keyword>
<protein>
    <submittedName>
        <fullName evidence="24">Complement C8 alpha chain</fullName>
    </submittedName>
</protein>
<dbReference type="PROSITE" id="PS50092">
    <property type="entry name" value="TSP1"/>
    <property type="match status" value="2"/>
</dbReference>
<dbReference type="Pfam" id="PF00057">
    <property type="entry name" value="Ldl_recept_a"/>
    <property type="match status" value="1"/>
</dbReference>
<dbReference type="InterPro" id="IPR048831">
    <property type="entry name" value="C8A_B_C6_EGF-like"/>
</dbReference>
<dbReference type="InterPro" id="IPR000884">
    <property type="entry name" value="TSP1_rpt"/>
</dbReference>
<evidence type="ECO:0000256" key="3">
    <source>
        <dbReference type="ARBA" id="ARBA00009214"/>
    </source>
</evidence>
<dbReference type="InterPro" id="IPR009030">
    <property type="entry name" value="Growth_fac_rcpt_cys_sf"/>
</dbReference>
<dbReference type="GeneTree" id="ENSGT00940000160126"/>
<keyword evidence="5" id="KW-0964">Secreted</keyword>